<name>A0ABN8DXF8_9VIBR</name>
<sequence>MKPWLTQEFDLFYQQVIASGAQAIAVTGSNHQCGCSTMSRWLAQRIGESGESCLLVDLDYAGQGQGIDSMPWQYAGEGEKEALKQLNHNLWLLPQSSLKGQALRMRQPEIFKQCLQNWQAQYHYLIFDAGSLCADNWRNLPAVTIAKSCQSTLLVVGAGQTSDEQLVTSSQRLSQVDANVLGLVINDYRFPSLASELCRSMHEKGRWIPYHWRQKLQRCFMDSQLLRGEYNR</sequence>
<dbReference type="EMBL" id="CAKLDI010000001">
    <property type="protein sequence ID" value="CAH0534505.1"/>
    <property type="molecule type" value="Genomic_DNA"/>
</dbReference>
<reference evidence="1" key="1">
    <citation type="submission" date="2021-11" db="EMBL/GenBank/DDBJ databases">
        <authorList>
            <person name="Rodrigo-Torres L."/>
            <person name="Arahal R. D."/>
            <person name="Lucena T."/>
        </authorList>
    </citation>
    <scope>NUCLEOTIDE SEQUENCE</scope>
    <source>
        <strain evidence="1">CECT 7929</strain>
    </source>
</reference>
<dbReference type="PANTHER" id="PTHR32309">
    <property type="entry name" value="TYROSINE-PROTEIN KINASE"/>
    <property type="match status" value="1"/>
</dbReference>
<dbReference type="InterPro" id="IPR050445">
    <property type="entry name" value="Bact_polysacc_biosynth/exp"/>
</dbReference>
<dbReference type="SUPFAM" id="SSF52540">
    <property type="entry name" value="P-loop containing nucleoside triphosphate hydrolases"/>
    <property type="match status" value="1"/>
</dbReference>
<keyword evidence="2" id="KW-1185">Reference proteome</keyword>
<dbReference type="Gene3D" id="3.40.50.300">
    <property type="entry name" value="P-loop containing nucleotide triphosphate hydrolases"/>
    <property type="match status" value="1"/>
</dbReference>
<organism evidence="1 2">
    <name type="scientific">Vibrio stylophorae</name>
    <dbReference type="NCBI Taxonomy" id="659351"/>
    <lineage>
        <taxon>Bacteria</taxon>
        <taxon>Pseudomonadati</taxon>
        <taxon>Pseudomonadota</taxon>
        <taxon>Gammaproteobacteria</taxon>
        <taxon>Vibrionales</taxon>
        <taxon>Vibrionaceae</taxon>
        <taxon>Vibrio</taxon>
    </lineage>
</organism>
<gene>
    <name evidence="1" type="ORF">VST7929_02448</name>
</gene>
<dbReference type="InterPro" id="IPR027417">
    <property type="entry name" value="P-loop_NTPase"/>
</dbReference>
<dbReference type="RefSeq" id="WP_237467253.1">
    <property type="nucleotide sequence ID" value="NZ_CAKLDI010000001.1"/>
</dbReference>
<evidence type="ECO:0008006" key="3">
    <source>
        <dbReference type="Google" id="ProtNLM"/>
    </source>
</evidence>
<evidence type="ECO:0000313" key="1">
    <source>
        <dbReference type="EMBL" id="CAH0534505.1"/>
    </source>
</evidence>
<dbReference type="Proteomes" id="UP000838672">
    <property type="component" value="Unassembled WGS sequence"/>
</dbReference>
<dbReference type="PANTHER" id="PTHR32309:SF31">
    <property type="entry name" value="CAPSULAR EXOPOLYSACCHARIDE FAMILY"/>
    <property type="match status" value="1"/>
</dbReference>
<protein>
    <recommendedName>
        <fullName evidence="3">Chromosome partitioning protein ParA</fullName>
    </recommendedName>
</protein>
<accession>A0ABN8DXF8</accession>
<evidence type="ECO:0000313" key="2">
    <source>
        <dbReference type="Proteomes" id="UP000838672"/>
    </source>
</evidence>
<proteinExistence type="predicted"/>
<comment type="caution">
    <text evidence="1">The sequence shown here is derived from an EMBL/GenBank/DDBJ whole genome shotgun (WGS) entry which is preliminary data.</text>
</comment>